<dbReference type="Proteomes" id="UP001206925">
    <property type="component" value="Unassembled WGS sequence"/>
</dbReference>
<proteinExistence type="predicted"/>
<keyword evidence="1" id="KW-1133">Transmembrane helix</keyword>
<evidence type="ECO:0000313" key="3">
    <source>
        <dbReference type="Proteomes" id="UP001206925"/>
    </source>
</evidence>
<keyword evidence="1" id="KW-0472">Membrane</keyword>
<gene>
    <name evidence="2" type="ORF">M8C21_026312</name>
</gene>
<name>A0AAD5D1G0_AMBAR</name>
<dbReference type="AlphaFoldDB" id="A0AAD5D1G0"/>
<protein>
    <submittedName>
        <fullName evidence="2">Uncharacterized protein</fullName>
    </submittedName>
</protein>
<comment type="caution">
    <text evidence="2">The sequence shown here is derived from an EMBL/GenBank/DDBJ whole genome shotgun (WGS) entry which is preliminary data.</text>
</comment>
<keyword evidence="1" id="KW-0812">Transmembrane</keyword>
<dbReference type="EMBL" id="JAMZMK010006189">
    <property type="protein sequence ID" value="KAI7750215.1"/>
    <property type="molecule type" value="Genomic_DNA"/>
</dbReference>
<feature type="transmembrane region" description="Helical" evidence="1">
    <location>
        <begin position="6"/>
        <end position="24"/>
    </location>
</feature>
<reference evidence="2" key="1">
    <citation type="submission" date="2022-06" db="EMBL/GenBank/DDBJ databases">
        <title>Uncovering the hologenomic basis of an extraordinary plant invasion.</title>
        <authorList>
            <person name="Bieker V.C."/>
            <person name="Martin M.D."/>
            <person name="Gilbert T."/>
            <person name="Hodgins K."/>
            <person name="Battlay P."/>
            <person name="Petersen B."/>
            <person name="Wilson J."/>
        </authorList>
    </citation>
    <scope>NUCLEOTIDE SEQUENCE</scope>
    <source>
        <strain evidence="2">AA19_3_7</strain>
        <tissue evidence="2">Leaf</tissue>
    </source>
</reference>
<sequence>MNNITSYLFLLFVKSCCFAFYHSVDSFRRMCDVRSKRDEAEIECTKVVFVLLSPGHPVYHVQEDAIHRYVFWVLKVLSMDQELDVPCLLNLRELSHLQGESLYT</sequence>
<organism evidence="2 3">
    <name type="scientific">Ambrosia artemisiifolia</name>
    <name type="common">Common ragweed</name>
    <dbReference type="NCBI Taxonomy" id="4212"/>
    <lineage>
        <taxon>Eukaryota</taxon>
        <taxon>Viridiplantae</taxon>
        <taxon>Streptophyta</taxon>
        <taxon>Embryophyta</taxon>
        <taxon>Tracheophyta</taxon>
        <taxon>Spermatophyta</taxon>
        <taxon>Magnoliopsida</taxon>
        <taxon>eudicotyledons</taxon>
        <taxon>Gunneridae</taxon>
        <taxon>Pentapetalae</taxon>
        <taxon>asterids</taxon>
        <taxon>campanulids</taxon>
        <taxon>Asterales</taxon>
        <taxon>Asteraceae</taxon>
        <taxon>Asteroideae</taxon>
        <taxon>Heliantheae alliance</taxon>
        <taxon>Heliantheae</taxon>
        <taxon>Ambrosia</taxon>
    </lineage>
</organism>
<evidence type="ECO:0000256" key="1">
    <source>
        <dbReference type="SAM" id="Phobius"/>
    </source>
</evidence>
<evidence type="ECO:0000313" key="2">
    <source>
        <dbReference type="EMBL" id="KAI7750215.1"/>
    </source>
</evidence>
<keyword evidence="3" id="KW-1185">Reference proteome</keyword>
<accession>A0AAD5D1G0</accession>